<evidence type="ECO:0000313" key="1">
    <source>
        <dbReference type="EMBL" id="VTP59706.1"/>
    </source>
</evidence>
<dbReference type="NCBIfam" id="TIGR01731">
    <property type="entry name" value="fil_hemag_20aa"/>
    <property type="match status" value="6"/>
</dbReference>
<dbReference type="EMBL" id="LR590463">
    <property type="protein sequence ID" value="VTP59706.1"/>
    <property type="molecule type" value="Genomic_DNA"/>
</dbReference>
<organism evidence="1 2">
    <name type="scientific">Serratia rubidaea</name>
    <name type="common">Serratia marinorubra</name>
    <dbReference type="NCBI Taxonomy" id="61652"/>
    <lineage>
        <taxon>Bacteria</taxon>
        <taxon>Pseudomonadati</taxon>
        <taxon>Pseudomonadota</taxon>
        <taxon>Gammaproteobacteria</taxon>
        <taxon>Enterobacterales</taxon>
        <taxon>Yersiniaceae</taxon>
        <taxon>Serratia</taxon>
    </lineage>
</organism>
<dbReference type="Proteomes" id="UP000307968">
    <property type="component" value="Chromosome"/>
</dbReference>
<dbReference type="Pfam" id="PF05594">
    <property type="entry name" value="Fil_haemagg"/>
    <property type="match status" value="2"/>
</dbReference>
<proteinExistence type="predicted"/>
<dbReference type="AlphaFoldDB" id="A0A4U9HAG2"/>
<dbReference type="InterPro" id="IPR008619">
    <property type="entry name" value="Filamentous_hemagglutn_rpt"/>
</dbReference>
<dbReference type="InterPro" id="IPR010069">
    <property type="entry name" value="CdiA_FHA1_rpt"/>
</dbReference>
<sequence>MLSDGDLSLQGGSLSNRQQGLVQSRQALTLALDGGWDNRDGTLLGGGATRVRADSLLNTGGAVQSLDALDMQFTRQLDNGDGKIFSKLSQTLRAEDLLNHQGWMGSQGGWSAVARRFDNRGGSVQSQQDAQLASAGLDNQGGSIQSAGALALHIGQDVDNRGGKLSAQGQLALRGANAGEAAGTLHNAAGQLLAGDALSVAAQSLDNQQGGLLYSQRAMRLNLNGALDNRRGRLQSGSSCSSTHSRCLTRAARWMASSRWHCGSWGCWTIPAARSEATARSRLARSRSRTAKGCSAAVARWR</sequence>
<gene>
    <name evidence="1" type="ORF">NCTC12971_00131</name>
</gene>
<accession>A0A4U9HAG2</accession>
<evidence type="ECO:0000313" key="2">
    <source>
        <dbReference type="Proteomes" id="UP000307968"/>
    </source>
</evidence>
<name>A0A4U9HAG2_SERRU</name>
<reference evidence="1 2" key="1">
    <citation type="submission" date="2019-05" db="EMBL/GenBank/DDBJ databases">
        <authorList>
            <consortium name="Pathogen Informatics"/>
        </authorList>
    </citation>
    <scope>NUCLEOTIDE SEQUENCE [LARGE SCALE GENOMIC DNA]</scope>
    <source>
        <strain evidence="1 2">NCTC12971</strain>
    </source>
</reference>
<protein>
    <submittedName>
        <fullName evidence="1">Uncharacterized conserved protein</fullName>
    </submittedName>
</protein>